<dbReference type="GO" id="GO:0106141">
    <property type="term" value="F:flavin prenyltransferase activity"/>
    <property type="evidence" value="ECO:0007669"/>
    <property type="project" value="UniProtKB-EC"/>
</dbReference>
<evidence type="ECO:0000259" key="8">
    <source>
        <dbReference type="Pfam" id="PF02441"/>
    </source>
</evidence>
<dbReference type="STRING" id="909663.GCA_000512235_02901"/>
<keyword evidence="1 7" id="KW-0637">Prenyltransferase</keyword>
<dbReference type="Gene3D" id="3.40.50.1950">
    <property type="entry name" value="Flavin prenyltransferase-like"/>
    <property type="match status" value="1"/>
</dbReference>
<evidence type="ECO:0000256" key="7">
    <source>
        <dbReference type="HAMAP-Rule" id="MF_01984"/>
    </source>
</evidence>
<dbReference type="InterPro" id="IPR036551">
    <property type="entry name" value="Flavin_trans-like"/>
</dbReference>
<reference evidence="9" key="1">
    <citation type="journal article" date="2020" name="Biotechnol. Biofuels">
        <title>New insights from the biogas microbiome by comprehensive genome-resolved metagenomics of nearly 1600 species originating from multiple anaerobic digesters.</title>
        <authorList>
            <person name="Campanaro S."/>
            <person name="Treu L."/>
            <person name="Rodriguez-R L.M."/>
            <person name="Kovalovszki A."/>
            <person name="Ziels R.M."/>
            <person name="Maus I."/>
            <person name="Zhu X."/>
            <person name="Kougias P.G."/>
            <person name="Basile A."/>
            <person name="Luo G."/>
            <person name="Schluter A."/>
            <person name="Konstantinidis K.T."/>
            <person name="Angelidaki I."/>
        </authorList>
    </citation>
    <scope>NUCLEOTIDE SEQUENCE</scope>
    <source>
        <strain evidence="9">AS06rmzACSIP_7</strain>
    </source>
</reference>
<reference evidence="9" key="2">
    <citation type="submission" date="2020-01" db="EMBL/GenBank/DDBJ databases">
        <authorList>
            <person name="Campanaro S."/>
        </authorList>
    </citation>
    <scope>NUCLEOTIDE SEQUENCE</scope>
    <source>
        <strain evidence="9">AS06rmzACSIP_7</strain>
    </source>
</reference>
<dbReference type="EC" id="2.5.1.129" evidence="7"/>
<evidence type="ECO:0000256" key="5">
    <source>
        <dbReference type="ARBA" id="ARBA00050612"/>
    </source>
</evidence>
<keyword evidence="2 7" id="KW-0285">Flavoprotein</keyword>
<proteinExistence type="inferred from homology"/>
<comment type="function">
    <text evidence="7">Flavin prenyltransferase that catalyzes the synthesis of the prenylated FMN cofactor (prenyl-FMN) for 4-hydroxy-3-polyprenylbenzoic acid decarboxylase UbiD. The prenyltransferase is metal-independent and links a dimethylallyl moiety from dimethylallyl monophosphate (DMAP) to the flavin N5 and C6 atoms of FMN.</text>
</comment>
<comment type="similarity">
    <text evidence="6 7">Belongs to the UbiX/PAD1 family.</text>
</comment>
<comment type="caution">
    <text evidence="7">Lacks conserved residue(s) required for the propagation of feature annotation.</text>
</comment>
<feature type="binding site" evidence="7">
    <location>
        <begin position="87"/>
        <end position="90"/>
    </location>
    <ligand>
        <name>FMN</name>
        <dbReference type="ChEBI" id="CHEBI:58210"/>
    </ligand>
</feature>
<dbReference type="InterPro" id="IPR004507">
    <property type="entry name" value="UbiX-like"/>
</dbReference>
<protein>
    <recommendedName>
        <fullName evidence="7">Flavin prenyltransferase UbiX</fullName>
        <ecNumber evidence="7">2.5.1.129</ecNumber>
    </recommendedName>
</protein>
<gene>
    <name evidence="7" type="primary">ubiX</name>
    <name evidence="9" type="ORF">GXY80_11855</name>
</gene>
<accession>A0A351U4K9</accession>
<dbReference type="Pfam" id="PF02441">
    <property type="entry name" value="Flavoprotein"/>
    <property type="match status" value="1"/>
</dbReference>
<evidence type="ECO:0000256" key="4">
    <source>
        <dbReference type="ARBA" id="ARBA00022679"/>
    </source>
</evidence>
<sequence length="197" mass="21619">MNRIVVGISGATGVIYGVRMLKALYDCGVETHLVITQSGIRNLHIETDYTTADLEAFASAVYDVDDVGAAIASGSFKVDGMVIAPCSIKTLSAVANSFNYNLLIRAADVNLKEKRRVVLMVRETPFHEGHLDLMLKVARMGGVIMPPVPAFYHMPKTLDDIIYQSVGKVLDLFSIDAGLFRRWGTKEDIKIVKGRTD</sequence>
<dbReference type="PANTHER" id="PTHR43374:SF1">
    <property type="entry name" value="FLAVIN PRENYLTRANSFERASE PAD1, MITOCHONDRIAL"/>
    <property type="match status" value="1"/>
</dbReference>
<keyword evidence="3 7" id="KW-0288">FMN</keyword>
<evidence type="ECO:0000256" key="1">
    <source>
        <dbReference type="ARBA" id="ARBA00022602"/>
    </source>
</evidence>
<evidence type="ECO:0000256" key="3">
    <source>
        <dbReference type="ARBA" id="ARBA00022643"/>
    </source>
</evidence>
<dbReference type="InterPro" id="IPR003382">
    <property type="entry name" value="Flavoprotein"/>
</dbReference>
<feature type="binding site" evidence="7">
    <location>
        <begin position="10"/>
        <end position="12"/>
    </location>
    <ligand>
        <name>FMN</name>
        <dbReference type="ChEBI" id="CHEBI:58210"/>
    </ligand>
</feature>
<name>A0A351U4K9_9BACT</name>
<comment type="catalytic activity">
    <reaction evidence="5 7">
        <text>dimethylallyl phosphate + FMNH2 = prenylated FMNH2 + phosphate</text>
        <dbReference type="Rhea" id="RHEA:37743"/>
        <dbReference type="ChEBI" id="CHEBI:43474"/>
        <dbReference type="ChEBI" id="CHEBI:57618"/>
        <dbReference type="ChEBI" id="CHEBI:87467"/>
        <dbReference type="ChEBI" id="CHEBI:88052"/>
        <dbReference type="EC" id="2.5.1.129"/>
    </reaction>
</comment>
<organism evidence="9 10">
    <name type="scientific">Syntrophorhabdus aromaticivorans</name>
    <dbReference type="NCBI Taxonomy" id="328301"/>
    <lineage>
        <taxon>Bacteria</taxon>
        <taxon>Pseudomonadati</taxon>
        <taxon>Thermodesulfobacteriota</taxon>
        <taxon>Syntrophorhabdia</taxon>
        <taxon>Syntrophorhabdales</taxon>
        <taxon>Syntrophorhabdaceae</taxon>
        <taxon>Syntrophorhabdus</taxon>
    </lineage>
</organism>
<feature type="binding site" evidence="7">
    <location>
        <position position="122"/>
    </location>
    <ligand>
        <name>FMN</name>
        <dbReference type="ChEBI" id="CHEBI:58210"/>
    </ligand>
</feature>
<feature type="domain" description="Flavoprotein" evidence="8">
    <location>
        <begin position="3"/>
        <end position="172"/>
    </location>
</feature>
<feature type="binding site" evidence="7">
    <location>
        <position position="152"/>
    </location>
    <ligand>
        <name>dimethylallyl phosphate</name>
        <dbReference type="ChEBI" id="CHEBI:88052"/>
    </ligand>
</feature>
<comment type="caution">
    <text evidence="9">The sequence shown here is derived from an EMBL/GenBank/DDBJ whole genome shotgun (WGS) entry which is preliminary data.</text>
</comment>
<evidence type="ECO:0000313" key="10">
    <source>
        <dbReference type="Proteomes" id="UP000777265"/>
    </source>
</evidence>
<dbReference type="FunFam" id="3.40.50.1950:FF:000001">
    <property type="entry name" value="Flavin prenyltransferase UbiX"/>
    <property type="match status" value="1"/>
</dbReference>
<keyword evidence="4 7" id="KW-0808">Transferase</keyword>
<dbReference type="EMBL" id="JAAYEE010000217">
    <property type="protein sequence ID" value="NLW36153.1"/>
    <property type="molecule type" value="Genomic_DNA"/>
</dbReference>
<evidence type="ECO:0000313" key="9">
    <source>
        <dbReference type="EMBL" id="NLW36153.1"/>
    </source>
</evidence>
<evidence type="ECO:0000256" key="6">
    <source>
        <dbReference type="ARBA" id="ARBA00060793"/>
    </source>
</evidence>
<dbReference type="GO" id="GO:0016831">
    <property type="term" value="F:carboxy-lyase activity"/>
    <property type="evidence" value="ECO:0007669"/>
    <property type="project" value="TreeGrafter"/>
</dbReference>
<dbReference type="NCBIfam" id="TIGR00421">
    <property type="entry name" value="ubiX_pad"/>
    <property type="match status" value="1"/>
</dbReference>
<evidence type="ECO:0000256" key="2">
    <source>
        <dbReference type="ARBA" id="ARBA00022630"/>
    </source>
</evidence>
<dbReference type="AlphaFoldDB" id="A0A351U4K9"/>
<dbReference type="PANTHER" id="PTHR43374">
    <property type="entry name" value="FLAVIN PRENYLTRANSFERASE"/>
    <property type="match status" value="1"/>
</dbReference>
<dbReference type="NCBIfam" id="NF004685">
    <property type="entry name" value="PRK06029.1"/>
    <property type="match status" value="1"/>
</dbReference>
<feature type="binding site" evidence="7">
    <location>
        <position position="168"/>
    </location>
    <ligand>
        <name>dimethylallyl phosphate</name>
        <dbReference type="ChEBI" id="CHEBI:88052"/>
    </ligand>
</feature>
<dbReference type="SUPFAM" id="SSF52507">
    <property type="entry name" value="Homo-oligomeric flavin-containing Cys decarboxylases, HFCD"/>
    <property type="match status" value="1"/>
</dbReference>
<dbReference type="HAMAP" id="MF_01984">
    <property type="entry name" value="ubiX_pad"/>
    <property type="match status" value="1"/>
</dbReference>
<dbReference type="Proteomes" id="UP000777265">
    <property type="component" value="Unassembled WGS sequence"/>
</dbReference>
<feature type="binding site" evidence="7">
    <location>
        <position position="36"/>
    </location>
    <ligand>
        <name>FMN</name>
        <dbReference type="ChEBI" id="CHEBI:58210"/>
    </ligand>
</feature>